<keyword evidence="3" id="KW-1185">Reference proteome</keyword>
<dbReference type="InterPro" id="IPR010239">
    <property type="entry name" value="CHP02001"/>
</dbReference>
<dbReference type="RefSeq" id="WP_258812815.1">
    <property type="nucleotide sequence ID" value="NZ_JANUGU010000005.1"/>
</dbReference>
<comment type="caution">
    <text evidence="2">The sequence shown here is derived from an EMBL/GenBank/DDBJ whole genome shotgun (WGS) entry which is preliminary data.</text>
</comment>
<feature type="signal peptide" evidence="1">
    <location>
        <begin position="1"/>
        <end position="32"/>
    </location>
</feature>
<evidence type="ECO:0000313" key="2">
    <source>
        <dbReference type="EMBL" id="MCS0659629.1"/>
    </source>
</evidence>
<dbReference type="Pfam" id="PF09694">
    <property type="entry name" value="Gcw_chp"/>
    <property type="match status" value="1"/>
</dbReference>
<feature type="chain" id="PRO_5046663332" evidence="1">
    <location>
        <begin position="33"/>
        <end position="232"/>
    </location>
</feature>
<organism evidence="2 3">
    <name type="scientific">Massilia terrae</name>
    <dbReference type="NCBI Taxonomy" id="1811224"/>
    <lineage>
        <taxon>Bacteria</taxon>
        <taxon>Pseudomonadati</taxon>
        <taxon>Pseudomonadota</taxon>
        <taxon>Betaproteobacteria</taxon>
        <taxon>Burkholderiales</taxon>
        <taxon>Oxalobacteraceae</taxon>
        <taxon>Telluria group</taxon>
        <taxon>Massilia</taxon>
    </lineage>
</organism>
<protein>
    <submittedName>
        <fullName evidence="2">TorF family putative porin</fullName>
    </submittedName>
</protein>
<sequence length="232" mass="24967">MSHDYRRDFRASTVAALLLAGGALGWPAVAHAQTSGSLTLASAYDARGVVLSSRPVAQLRVEHDTDSGWYAGGFASPVMLGRAPTQAELIVYGGFAHQLASGLSWDAGVSRTSFLRDTRYSYSEIYAGLATDNASARLFLSPDYFGGGRSAYLDLNASHPLNDKLRLTAHAGLKHAFGAYPGDGRDRVDLRAGLALGLDRWTLQASVGSLQKSRGYEYARARQFLFSASMHF</sequence>
<reference evidence="2 3" key="1">
    <citation type="submission" date="2022-08" db="EMBL/GenBank/DDBJ databases">
        <title>Reclassification of Massilia species as members of the genera Telluria, Duganella, Pseudoduganella, Mokoshia gen. nov. and Zemynaea gen. nov. using orthogonal and non-orthogonal genome-based approaches.</title>
        <authorList>
            <person name="Bowman J.P."/>
        </authorList>
    </citation>
    <scope>NUCLEOTIDE SEQUENCE [LARGE SCALE GENOMIC DNA]</scope>
    <source>
        <strain evidence="2 3">JCM 31606</strain>
    </source>
</reference>
<gene>
    <name evidence="2" type="ORF">NX778_16285</name>
</gene>
<proteinExistence type="predicted"/>
<name>A0ABT2D0J6_9BURK</name>
<dbReference type="PROSITE" id="PS51318">
    <property type="entry name" value="TAT"/>
    <property type="match status" value="1"/>
</dbReference>
<evidence type="ECO:0000313" key="3">
    <source>
        <dbReference type="Proteomes" id="UP001204621"/>
    </source>
</evidence>
<dbReference type="Proteomes" id="UP001204621">
    <property type="component" value="Unassembled WGS sequence"/>
</dbReference>
<accession>A0ABT2D0J6</accession>
<dbReference type="InterPro" id="IPR006311">
    <property type="entry name" value="TAT_signal"/>
</dbReference>
<evidence type="ECO:0000256" key="1">
    <source>
        <dbReference type="SAM" id="SignalP"/>
    </source>
</evidence>
<keyword evidence="1" id="KW-0732">Signal</keyword>
<dbReference type="EMBL" id="JANUGU010000005">
    <property type="protein sequence ID" value="MCS0659629.1"/>
    <property type="molecule type" value="Genomic_DNA"/>
</dbReference>
<dbReference type="NCBIfam" id="TIGR02001">
    <property type="entry name" value="gcw_chp"/>
    <property type="match status" value="1"/>
</dbReference>